<keyword evidence="7" id="KW-0411">Iron-sulfur</keyword>
<reference evidence="12" key="1">
    <citation type="submission" date="2015-10" db="EMBL/GenBank/DDBJ databases">
        <authorList>
            <person name="Gilbert D.G."/>
        </authorList>
    </citation>
    <scope>NUCLEOTIDE SEQUENCE</scope>
</reference>
<evidence type="ECO:0000256" key="6">
    <source>
        <dbReference type="ARBA" id="ARBA00023004"/>
    </source>
</evidence>
<evidence type="ECO:0000256" key="8">
    <source>
        <dbReference type="ARBA" id="ARBA00023204"/>
    </source>
</evidence>
<organism evidence="12">
    <name type="scientific">hydrothermal vent metagenome</name>
    <dbReference type="NCBI Taxonomy" id="652676"/>
    <lineage>
        <taxon>unclassified sequences</taxon>
        <taxon>metagenomes</taxon>
        <taxon>ecological metagenomes</taxon>
    </lineage>
</organism>
<keyword evidence="5" id="KW-0378">Hydrolase</keyword>
<evidence type="ECO:0000256" key="9">
    <source>
        <dbReference type="ARBA" id="ARBA00023295"/>
    </source>
</evidence>
<dbReference type="EC" id="4.2.99.18" evidence="12"/>
<feature type="domain" description="HhH-GPD" evidence="11">
    <location>
        <begin position="48"/>
        <end position="205"/>
    </location>
</feature>
<sequence>MPTKTRKATKRKAAPDVHHIIRVMTDLYGPFEEEPRLDAAHEITFTILSQHTSDTNSSRAYHLLMDKFGTLEAVAAGDVAEIEMAIAPGGLARIKAPRIKQVLSMILELNGSMDLSFLRELPLSDAKAWLRQLPGIGPKSAGIILSFALGMPAMAIDTHIHRVSKRLALIGPKVSADKAHDILEEAVEPDQVYPFHLAFITHGRQVCKSQRPLCGECVVGEECPSREEMMAPAKPTKASAKKAPGATAKGRTKKTARLPHSVAITE</sequence>
<name>A0A160VA88_9ZZZZ</name>
<keyword evidence="6" id="KW-0408">Iron</keyword>
<dbReference type="SMART" id="SM00478">
    <property type="entry name" value="ENDO3c"/>
    <property type="match status" value="1"/>
</dbReference>
<dbReference type="GO" id="GO:0006284">
    <property type="term" value="P:base-excision repair"/>
    <property type="evidence" value="ECO:0007669"/>
    <property type="project" value="InterPro"/>
</dbReference>
<keyword evidence="12" id="KW-0456">Lyase</keyword>
<dbReference type="InterPro" id="IPR023170">
    <property type="entry name" value="HhH_base_excis_C"/>
</dbReference>
<evidence type="ECO:0000256" key="7">
    <source>
        <dbReference type="ARBA" id="ARBA00023014"/>
    </source>
</evidence>
<dbReference type="PANTHER" id="PTHR47203:SF1">
    <property type="entry name" value="HYPOTHETICAL BASE EXCISION DNA REPAIR PROTEIN (EUROFUNG)"/>
    <property type="match status" value="1"/>
</dbReference>
<feature type="region of interest" description="Disordered" evidence="10">
    <location>
        <begin position="230"/>
        <end position="266"/>
    </location>
</feature>
<keyword evidence="12" id="KW-0540">Nuclease</keyword>
<dbReference type="GO" id="GO:0016798">
    <property type="term" value="F:hydrolase activity, acting on glycosyl bonds"/>
    <property type="evidence" value="ECO:0007669"/>
    <property type="project" value="UniProtKB-KW"/>
</dbReference>
<protein>
    <submittedName>
        <fullName evidence="12">Endonuclease III</fullName>
        <ecNumber evidence="12">4.2.99.18</ecNumber>
    </submittedName>
</protein>
<keyword evidence="9" id="KW-0326">Glycosidase</keyword>
<dbReference type="InterPro" id="IPR004035">
    <property type="entry name" value="Endouclease-III_FeS-bd_BS"/>
</dbReference>
<dbReference type="GO" id="GO:0140078">
    <property type="term" value="F:class I DNA-(apurinic or apyrimidinic site) endonuclease activity"/>
    <property type="evidence" value="ECO:0007669"/>
    <property type="project" value="UniProtKB-EC"/>
</dbReference>
<gene>
    <name evidence="12" type="ORF">MGWOODY_Clf533</name>
</gene>
<keyword evidence="4" id="KW-0227">DNA damage</keyword>
<feature type="compositionally biased region" description="Low complexity" evidence="10">
    <location>
        <begin position="231"/>
        <end position="249"/>
    </location>
</feature>
<keyword evidence="3" id="KW-0479">Metal-binding</keyword>
<evidence type="ECO:0000313" key="12">
    <source>
        <dbReference type="EMBL" id="CUV03071.1"/>
    </source>
</evidence>
<proteinExistence type="inferred from homology"/>
<evidence type="ECO:0000256" key="2">
    <source>
        <dbReference type="ARBA" id="ARBA00008343"/>
    </source>
</evidence>
<dbReference type="Pfam" id="PF00730">
    <property type="entry name" value="HhH-GPD"/>
    <property type="match status" value="1"/>
</dbReference>
<evidence type="ECO:0000256" key="1">
    <source>
        <dbReference type="ARBA" id="ARBA00001966"/>
    </source>
</evidence>
<dbReference type="Gene3D" id="1.10.340.30">
    <property type="entry name" value="Hypothetical protein, domain 2"/>
    <property type="match status" value="1"/>
</dbReference>
<accession>A0A160VA88</accession>
<comment type="similarity">
    <text evidence="2">Belongs to the Nth/MutY family.</text>
</comment>
<dbReference type="GO" id="GO:0046872">
    <property type="term" value="F:metal ion binding"/>
    <property type="evidence" value="ECO:0007669"/>
    <property type="project" value="UniProtKB-KW"/>
</dbReference>
<dbReference type="PANTHER" id="PTHR47203">
    <property type="match status" value="1"/>
</dbReference>
<evidence type="ECO:0000256" key="10">
    <source>
        <dbReference type="SAM" id="MobiDB-lite"/>
    </source>
</evidence>
<dbReference type="InterPro" id="IPR011257">
    <property type="entry name" value="DNA_glycosylase"/>
</dbReference>
<dbReference type="SUPFAM" id="SSF48150">
    <property type="entry name" value="DNA-glycosylase"/>
    <property type="match status" value="1"/>
</dbReference>
<dbReference type="InterPro" id="IPR003265">
    <property type="entry name" value="HhH-GPD_domain"/>
</dbReference>
<keyword evidence="8" id="KW-0234">DNA repair</keyword>
<dbReference type="SMART" id="SM00525">
    <property type="entry name" value="FES"/>
    <property type="match status" value="1"/>
</dbReference>
<evidence type="ECO:0000259" key="11">
    <source>
        <dbReference type="SMART" id="SM00478"/>
    </source>
</evidence>
<evidence type="ECO:0000256" key="3">
    <source>
        <dbReference type="ARBA" id="ARBA00022723"/>
    </source>
</evidence>
<dbReference type="GO" id="GO:0051539">
    <property type="term" value="F:4 iron, 4 sulfur cluster binding"/>
    <property type="evidence" value="ECO:0007669"/>
    <property type="project" value="InterPro"/>
</dbReference>
<dbReference type="InterPro" id="IPR003651">
    <property type="entry name" value="Endonuclease3_FeS-loop_motif"/>
</dbReference>
<evidence type="ECO:0000256" key="5">
    <source>
        <dbReference type="ARBA" id="ARBA00022801"/>
    </source>
</evidence>
<keyword evidence="12" id="KW-0255">Endonuclease</keyword>
<evidence type="ECO:0000256" key="4">
    <source>
        <dbReference type="ARBA" id="ARBA00022763"/>
    </source>
</evidence>
<dbReference type="AlphaFoldDB" id="A0A160VA88"/>
<dbReference type="PROSITE" id="PS00764">
    <property type="entry name" value="ENDONUCLEASE_III_1"/>
    <property type="match status" value="1"/>
</dbReference>
<dbReference type="EMBL" id="FAXA01000353">
    <property type="protein sequence ID" value="CUV03071.1"/>
    <property type="molecule type" value="Genomic_DNA"/>
</dbReference>
<dbReference type="CDD" id="cd00056">
    <property type="entry name" value="ENDO3c"/>
    <property type="match status" value="1"/>
</dbReference>
<dbReference type="Gene3D" id="1.10.1670.10">
    <property type="entry name" value="Helix-hairpin-Helix base-excision DNA repair enzymes (C-terminal)"/>
    <property type="match status" value="1"/>
</dbReference>
<comment type="cofactor">
    <cofactor evidence="1">
        <name>[4Fe-4S] cluster</name>
        <dbReference type="ChEBI" id="CHEBI:49883"/>
    </cofactor>
</comment>